<accession>A0A6J5N2Y5</accession>
<protein>
    <submittedName>
        <fullName evidence="1">Uncharacterized protein</fullName>
    </submittedName>
</protein>
<reference evidence="1" key="1">
    <citation type="submission" date="2020-04" db="EMBL/GenBank/DDBJ databases">
        <authorList>
            <person name="Chiriac C."/>
            <person name="Salcher M."/>
            <person name="Ghai R."/>
            <person name="Kavagutti S V."/>
        </authorList>
    </citation>
    <scope>NUCLEOTIDE SEQUENCE</scope>
</reference>
<name>A0A6J5N2Y5_9CAUD</name>
<evidence type="ECO:0000313" key="1">
    <source>
        <dbReference type="EMBL" id="CAB4152351.1"/>
    </source>
</evidence>
<dbReference type="EMBL" id="LR796585">
    <property type="protein sequence ID" value="CAB4152351.1"/>
    <property type="molecule type" value="Genomic_DNA"/>
</dbReference>
<gene>
    <name evidence="1" type="ORF">UFOVP606_6</name>
</gene>
<proteinExistence type="predicted"/>
<sequence length="80" mass="9359">MIINELKELADSGKLKLYVSKGIIPVKIMTQYNIYLYYLIELEINRREKNCVMQSVSNTADKFKCVDMTVFRAIKFCQSL</sequence>
<organism evidence="1">
    <name type="scientific">uncultured Caudovirales phage</name>
    <dbReference type="NCBI Taxonomy" id="2100421"/>
    <lineage>
        <taxon>Viruses</taxon>
        <taxon>Duplodnaviria</taxon>
        <taxon>Heunggongvirae</taxon>
        <taxon>Uroviricota</taxon>
        <taxon>Caudoviricetes</taxon>
        <taxon>Peduoviridae</taxon>
        <taxon>Maltschvirus</taxon>
        <taxon>Maltschvirus maltsch</taxon>
    </lineage>
</organism>